<evidence type="ECO:0000313" key="4">
    <source>
        <dbReference type="EMBL" id="MBP0495105.1"/>
    </source>
</evidence>
<keyword evidence="5" id="KW-1185">Reference proteome</keyword>
<feature type="domain" description="OmpR/PhoB-type" evidence="3">
    <location>
        <begin position="3"/>
        <end position="97"/>
    </location>
</feature>
<dbReference type="GO" id="GO:0043531">
    <property type="term" value="F:ADP binding"/>
    <property type="evidence" value="ECO:0007669"/>
    <property type="project" value="InterPro"/>
</dbReference>
<dbReference type="Gene3D" id="1.10.10.10">
    <property type="entry name" value="Winged helix-like DNA-binding domain superfamily/Winged helix DNA-binding domain"/>
    <property type="match status" value="1"/>
</dbReference>
<evidence type="ECO:0000259" key="3">
    <source>
        <dbReference type="PROSITE" id="PS51755"/>
    </source>
</evidence>
<organism evidence="4 5">
    <name type="scientific">Roseomonas indoligenes</name>
    <dbReference type="NCBI Taxonomy" id="2820811"/>
    <lineage>
        <taxon>Bacteria</taxon>
        <taxon>Pseudomonadati</taxon>
        <taxon>Pseudomonadota</taxon>
        <taxon>Alphaproteobacteria</taxon>
        <taxon>Acetobacterales</taxon>
        <taxon>Roseomonadaceae</taxon>
        <taxon>Roseomonas</taxon>
    </lineage>
</organism>
<dbReference type="AlphaFoldDB" id="A0A940N1P4"/>
<dbReference type="InterPro" id="IPR036388">
    <property type="entry name" value="WH-like_DNA-bd_sf"/>
</dbReference>
<dbReference type="PANTHER" id="PTHR47691:SF3">
    <property type="entry name" value="HTH-TYPE TRANSCRIPTIONAL REGULATOR RV0890C-RELATED"/>
    <property type="match status" value="1"/>
</dbReference>
<dbReference type="GO" id="GO:0006355">
    <property type="term" value="P:regulation of DNA-templated transcription"/>
    <property type="evidence" value="ECO:0007669"/>
    <property type="project" value="InterPro"/>
</dbReference>
<proteinExistence type="predicted"/>
<dbReference type="PROSITE" id="PS51755">
    <property type="entry name" value="OMPR_PHOB"/>
    <property type="match status" value="1"/>
</dbReference>
<evidence type="ECO:0000256" key="1">
    <source>
        <dbReference type="ARBA" id="ARBA00023125"/>
    </source>
</evidence>
<evidence type="ECO:0000313" key="5">
    <source>
        <dbReference type="Proteomes" id="UP000677537"/>
    </source>
</evidence>
<dbReference type="GO" id="GO:0000160">
    <property type="term" value="P:phosphorelay signal transduction system"/>
    <property type="evidence" value="ECO:0007669"/>
    <property type="project" value="InterPro"/>
</dbReference>
<dbReference type="SMART" id="SM00862">
    <property type="entry name" value="Trans_reg_C"/>
    <property type="match status" value="1"/>
</dbReference>
<protein>
    <submittedName>
        <fullName evidence="4">Winged helix-turn-helix domain-containing protein</fullName>
    </submittedName>
</protein>
<dbReference type="GO" id="GO:0003677">
    <property type="term" value="F:DNA binding"/>
    <property type="evidence" value="ECO:0007669"/>
    <property type="project" value="UniProtKB-UniRule"/>
</dbReference>
<accession>A0A940N1P4</accession>
<dbReference type="RefSeq" id="WP_209375900.1">
    <property type="nucleotide sequence ID" value="NZ_JAGIZA010000014.1"/>
</dbReference>
<name>A0A940N1P4_9PROT</name>
<dbReference type="EMBL" id="JAGIZA010000014">
    <property type="protein sequence ID" value="MBP0495105.1"/>
    <property type="molecule type" value="Genomic_DNA"/>
</dbReference>
<dbReference type="Pfam" id="PF00486">
    <property type="entry name" value="Trans_reg_C"/>
    <property type="match status" value="1"/>
</dbReference>
<keyword evidence="1 2" id="KW-0238">DNA-binding</keyword>
<dbReference type="InterPro" id="IPR027417">
    <property type="entry name" value="P-loop_NTPase"/>
</dbReference>
<evidence type="ECO:0000256" key="2">
    <source>
        <dbReference type="PROSITE-ProRule" id="PRU01091"/>
    </source>
</evidence>
<comment type="caution">
    <text evidence="4">The sequence shown here is derived from an EMBL/GenBank/DDBJ whole genome shotgun (WGS) entry which is preliminary data.</text>
</comment>
<dbReference type="InterPro" id="IPR001867">
    <property type="entry name" value="OmpR/PhoB-type_DNA-bd"/>
</dbReference>
<dbReference type="Pfam" id="PF00931">
    <property type="entry name" value="NB-ARC"/>
    <property type="match status" value="1"/>
</dbReference>
<dbReference type="PRINTS" id="PR00364">
    <property type="entry name" value="DISEASERSIST"/>
</dbReference>
<dbReference type="SUPFAM" id="SSF46894">
    <property type="entry name" value="C-terminal effector domain of the bipartite response regulators"/>
    <property type="match status" value="1"/>
</dbReference>
<dbReference type="Gene3D" id="3.40.50.300">
    <property type="entry name" value="P-loop containing nucleotide triphosphate hydrolases"/>
    <property type="match status" value="1"/>
</dbReference>
<dbReference type="InterPro" id="IPR002182">
    <property type="entry name" value="NB-ARC"/>
</dbReference>
<gene>
    <name evidence="4" type="ORF">J5Y10_20145</name>
</gene>
<dbReference type="PANTHER" id="PTHR47691">
    <property type="entry name" value="REGULATOR-RELATED"/>
    <property type="match status" value="1"/>
</dbReference>
<reference evidence="4" key="1">
    <citation type="submission" date="2021-03" db="EMBL/GenBank/DDBJ databases">
        <authorList>
            <person name="So Y."/>
        </authorList>
    </citation>
    <scope>NUCLEOTIDE SEQUENCE</scope>
    <source>
        <strain evidence="4">SG15</strain>
    </source>
</reference>
<dbReference type="InterPro" id="IPR016032">
    <property type="entry name" value="Sig_transdc_resp-reg_C-effctor"/>
</dbReference>
<dbReference type="SUPFAM" id="SSF52540">
    <property type="entry name" value="P-loop containing nucleoside triphosphate hydrolases"/>
    <property type="match status" value="1"/>
</dbReference>
<sequence length="920" mass="97100">MARESFVFGSFRLDPAQQLLTKNGHPLALGARALAILALLAERAPETVGNAEIMARVWPGIFVEDANIRVHVSGLRKALGEGHGIVNHPGAGYALSTPVRRCGEEAGAALPDAAAALLGREEALAHLSESLARHRLTTVIGPGGIGKTSLALSTAQAVAGRFPEGVHFVDVSPLQDASLLTGRVASALGLRLADADSAAELAAALRDRALLLVLDNLEHVVDAAAVLVEELQAGAPGLCILATSREPLRAEGEHLYRLPPLGLPLAGEAERDPAGAMRLPAMRLLVERAASNDPPYALSESEAPLAARLCRALDGLPLAIELAAARLGSFSLPALLSHLDEALSTPLEGAGPAQARHRTLTATLDWSYGLLPPAERALLDRLGIFCGAFSLEAVGVVAADGDDEAVNGPRLGAAMAVAGLAELIDKSLVVADLSGEQPWYRLLDTMRHYAQGKLAGTALSARLSRRHAVRVLARLAELATPSALQAEQRQAANRRLLDDVRGALDWAFSSSGDLGLGLSLATAAGPFYLQLSMAGEFRRQAGRALDAISAAPDQHQAAEMGLLLTLGSAIYNTDGATPAVFDAYSRALALAEALGDVAAKRRSLWGLWLHAFGLGHYAESLTYAQAFSACTPPEEDPLHVRDRIPAMSLHHMGELRPARELAEQALRRRPPQGGNVLGGYQFEHRVAILGGLSRVLWLQGHADQARAAARDSLEEGLKGGHALSILFTLNLGQCFIAHVSGTPEDARDAAELMLSTARGNALPYWLRYGQVYRRAAAVGFGEALDDEAAFLHGPPWNNGQVELIATLGLGYAHPQGFARFEGGEVFWGLPEVFRLEAGRLAGRDPAGAAALLDRADGIAERQGALAWRLRIAISRVRLLGSGAGSARALEAVLSRFTEGFDTPDLVAAHRMLSSATMRAG</sequence>
<dbReference type="Proteomes" id="UP000677537">
    <property type="component" value="Unassembled WGS sequence"/>
</dbReference>
<feature type="DNA-binding region" description="OmpR/PhoB-type" evidence="2">
    <location>
        <begin position="3"/>
        <end position="97"/>
    </location>
</feature>